<dbReference type="GO" id="GO:0003700">
    <property type="term" value="F:DNA-binding transcription factor activity"/>
    <property type="evidence" value="ECO:0007669"/>
    <property type="project" value="InterPro"/>
</dbReference>
<dbReference type="PROSITE" id="PS51186">
    <property type="entry name" value="GNAT"/>
    <property type="match status" value="1"/>
</dbReference>
<dbReference type="SUPFAM" id="SSF55729">
    <property type="entry name" value="Acyl-CoA N-acyltransferases (Nat)"/>
    <property type="match status" value="1"/>
</dbReference>
<dbReference type="PANTHER" id="PTHR13947">
    <property type="entry name" value="GNAT FAMILY N-ACETYLTRANSFERASE"/>
    <property type="match status" value="1"/>
</dbReference>
<keyword evidence="1" id="KW-0808">Transferase</keyword>
<dbReference type="InterPro" id="IPR000835">
    <property type="entry name" value="HTH_MarR-typ"/>
</dbReference>
<evidence type="ECO:0000259" key="3">
    <source>
        <dbReference type="PROSITE" id="PS51186"/>
    </source>
</evidence>
<dbReference type="Gene3D" id="3.40.630.30">
    <property type="match status" value="1"/>
</dbReference>
<accession>A0A225MLR4</accession>
<dbReference type="SUPFAM" id="SSF46785">
    <property type="entry name" value="Winged helix' DNA-binding domain"/>
    <property type="match status" value="1"/>
</dbReference>
<organism evidence="4 5">
    <name type="scientific">Candidimonas nitroreducens</name>
    <dbReference type="NCBI Taxonomy" id="683354"/>
    <lineage>
        <taxon>Bacteria</taxon>
        <taxon>Pseudomonadati</taxon>
        <taxon>Pseudomonadota</taxon>
        <taxon>Betaproteobacteria</taxon>
        <taxon>Burkholderiales</taxon>
        <taxon>Alcaligenaceae</taxon>
        <taxon>Candidimonas</taxon>
    </lineage>
</organism>
<dbReference type="PROSITE" id="PS50995">
    <property type="entry name" value="HTH_MARR_2"/>
    <property type="match status" value="1"/>
</dbReference>
<dbReference type="PANTHER" id="PTHR13947:SF37">
    <property type="entry name" value="LD18367P"/>
    <property type="match status" value="1"/>
</dbReference>
<reference evidence="5" key="1">
    <citation type="submission" date="2017-06" db="EMBL/GenBank/DDBJ databases">
        <title>Herbaspirillum phytohormonus sp. nov., isolated from the root nodule of Robinia pseudoacacia in lead-zinc mine.</title>
        <authorList>
            <person name="Fan M."/>
            <person name="Lin Y."/>
        </authorList>
    </citation>
    <scope>NUCLEOTIDE SEQUENCE [LARGE SCALE GENOMIC DNA]</scope>
    <source>
        <strain evidence="5">SC-089</strain>
    </source>
</reference>
<dbReference type="CDD" id="cd04301">
    <property type="entry name" value="NAT_SF"/>
    <property type="match status" value="1"/>
</dbReference>
<dbReference type="Pfam" id="PF12802">
    <property type="entry name" value="MarR_2"/>
    <property type="match status" value="1"/>
</dbReference>
<evidence type="ECO:0000313" key="4">
    <source>
        <dbReference type="EMBL" id="OWT62105.1"/>
    </source>
</evidence>
<feature type="domain" description="N-acetyltransferase" evidence="3">
    <location>
        <begin position="156"/>
        <end position="312"/>
    </location>
</feature>
<gene>
    <name evidence="4" type="ORF">CEY11_09905</name>
</gene>
<dbReference type="InterPro" id="IPR036388">
    <property type="entry name" value="WH-like_DNA-bd_sf"/>
</dbReference>
<proteinExistence type="predicted"/>
<dbReference type="Pfam" id="PF00583">
    <property type="entry name" value="Acetyltransf_1"/>
    <property type="match status" value="1"/>
</dbReference>
<name>A0A225MLR4_9BURK</name>
<dbReference type="EMBL" id="NJIH01000004">
    <property type="protein sequence ID" value="OWT62105.1"/>
    <property type="molecule type" value="Genomic_DNA"/>
</dbReference>
<protein>
    <submittedName>
        <fullName evidence="4">MarR family transcriptional regulator</fullName>
    </submittedName>
</protein>
<feature type="domain" description="HTH marR-type" evidence="2">
    <location>
        <begin position="1"/>
        <end position="147"/>
    </location>
</feature>
<dbReference type="Gene3D" id="1.10.10.10">
    <property type="entry name" value="Winged helix-like DNA-binding domain superfamily/Winged helix DNA-binding domain"/>
    <property type="match status" value="1"/>
</dbReference>
<dbReference type="InterPro" id="IPR036390">
    <property type="entry name" value="WH_DNA-bd_sf"/>
</dbReference>
<dbReference type="Proteomes" id="UP000214603">
    <property type="component" value="Unassembled WGS sequence"/>
</dbReference>
<comment type="caution">
    <text evidence="4">The sequence shown here is derived from an EMBL/GenBank/DDBJ whole genome shotgun (WGS) entry which is preliminary data.</text>
</comment>
<evidence type="ECO:0000313" key="5">
    <source>
        <dbReference type="Proteomes" id="UP000214603"/>
    </source>
</evidence>
<evidence type="ECO:0000259" key="2">
    <source>
        <dbReference type="PROSITE" id="PS50995"/>
    </source>
</evidence>
<dbReference type="SMART" id="SM00347">
    <property type="entry name" value="HTH_MARR"/>
    <property type="match status" value="1"/>
</dbReference>
<evidence type="ECO:0000256" key="1">
    <source>
        <dbReference type="ARBA" id="ARBA00022679"/>
    </source>
</evidence>
<dbReference type="InterPro" id="IPR000182">
    <property type="entry name" value="GNAT_dom"/>
</dbReference>
<dbReference type="RefSeq" id="WP_088603193.1">
    <property type="nucleotide sequence ID" value="NZ_NJIH01000004.1"/>
</dbReference>
<dbReference type="AlphaFoldDB" id="A0A225MLR4"/>
<dbReference type="GO" id="GO:0008080">
    <property type="term" value="F:N-acetyltransferase activity"/>
    <property type="evidence" value="ECO:0007669"/>
    <property type="project" value="InterPro"/>
</dbReference>
<dbReference type="InterPro" id="IPR016181">
    <property type="entry name" value="Acyl_CoA_acyltransferase"/>
</dbReference>
<dbReference type="InterPro" id="IPR050769">
    <property type="entry name" value="NAT_camello-type"/>
</dbReference>
<sequence length="312" mass="34935">MTAAAVSILDQQIAVVRGFSRFYTRLVGLLNEGILKSAYSLTEVRILFELAHRDSLSASDLVRELGLDAGYLSRVLKRFEARGLLARSPAPQDARQTLLALTAAGRKAFEPLDRASHDEISQMLQALDAPGRDRLVKSMQAIERLLGGRAEPAVPYVLRPLQSGDIGWITHRQGVLYNQEYGWDETFEALVAQILAKFVEEFDPRRERAWVAEREGEVVGSIFVVKESDAVAKLRLLYVEPSARGLGIGRRLVDECIAFARAKGYTRMVLWTNDVLVSARRIYQAAGFQLVEQERHHSFGKDLVGQNWALDL</sequence>
<keyword evidence="5" id="KW-1185">Reference proteome</keyword>
<dbReference type="OrthoDB" id="273614at2"/>